<comment type="caution">
    <text evidence="3">The sequence shown here is derived from an EMBL/GenBank/DDBJ whole genome shotgun (WGS) entry which is preliminary data.</text>
</comment>
<keyword evidence="2" id="KW-0732">Signal</keyword>
<feature type="compositionally biased region" description="Low complexity" evidence="1">
    <location>
        <begin position="94"/>
        <end position="103"/>
    </location>
</feature>
<dbReference type="Proteomes" id="UP000823388">
    <property type="component" value="Chromosome 2K"/>
</dbReference>
<feature type="signal peptide" evidence="2">
    <location>
        <begin position="1"/>
        <end position="22"/>
    </location>
</feature>
<sequence>MMAPSKIMVVALLLTLVAGAAAVGGSNQTPGRVQAAGELAAATASTTGAEAAARRYSTADFPLLAQVYPMPAARPPVPVGAIAPNLLDPPPASSPSSSPAGAPTPSPSLDQGAHRSSASLMKKK</sequence>
<proteinExistence type="predicted"/>
<protein>
    <submittedName>
        <fullName evidence="3">Uncharacterized protein</fullName>
    </submittedName>
</protein>
<reference evidence="3 4" key="1">
    <citation type="submission" date="2020-05" db="EMBL/GenBank/DDBJ databases">
        <title>WGS assembly of Panicum virgatum.</title>
        <authorList>
            <person name="Lovell J.T."/>
            <person name="Jenkins J."/>
            <person name="Shu S."/>
            <person name="Juenger T.E."/>
            <person name="Schmutz J."/>
        </authorList>
    </citation>
    <scope>NUCLEOTIDE SEQUENCE [LARGE SCALE GENOMIC DNA]</scope>
    <source>
        <strain evidence="4">cv. AP13</strain>
    </source>
</reference>
<feature type="region of interest" description="Disordered" evidence="1">
    <location>
        <begin position="78"/>
        <end position="124"/>
    </location>
</feature>
<feature type="chain" id="PRO_5035855616" evidence="2">
    <location>
        <begin position="23"/>
        <end position="124"/>
    </location>
</feature>
<dbReference type="EMBL" id="CM029039">
    <property type="protein sequence ID" value="KAG2645337.1"/>
    <property type="molecule type" value="Genomic_DNA"/>
</dbReference>
<dbReference type="AlphaFoldDB" id="A0A8T0WGQ9"/>
<feature type="compositionally biased region" description="Polar residues" evidence="1">
    <location>
        <begin position="114"/>
        <end position="124"/>
    </location>
</feature>
<evidence type="ECO:0000256" key="2">
    <source>
        <dbReference type="SAM" id="SignalP"/>
    </source>
</evidence>
<evidence type="ECO:0000313" key="4">
    <source>
        <dbReference type="Proteomes" id="UP000823388"/>
    </source>
</evidence>
<name>A0A8T0WGQ9_PANVG</name>
<keyword evidence="4" id="KW-1185">Reference proteome</keyword>
<evidence type="ECO:0000313" key="3">
    <source>
        <dbReference type="EMBL" id="KAG2645337.1"/>
    </source>
</evidence>
<evidence type="ECO:0000256" key="1">
    <source>
        <dbReference type="SAM" id="MobiDB-lite"/>
    </source>
</evidence>
<organism evidence="3 4">
    <name type="scientific">Panicum virgatum</name>
    <name type="common">Blackwell switchgrass</name>
    <dbReference type="NCBI Taxonomy" id="38727"/>
    <lineage>
        <taxon>Eukaryota</taxon>
        <taxon>Viridiplantae</taxon>
        <taxon>Streptophyta</taxon>
        <taxon>Embryophyta</taxon>
        <taxon>Tracheophyta</taxon>
        <taxon>Spermatophyta</taxon>
        <taxon>Magnoliopsida</taxon>
        <taxon>Liliopsida</taxon>
        <taxon>Poales</taxon>
        <taxon>Poaceae</taxon>
        <taxon>PACMAD clade</taxon>
        <taxon>Panicoideae</taxon>
        <taxon>Panicodae</taxon>
        <taxon>Paniceae</taxon>
        <taxon>Panicinae</taxon>
        <taxon>Panicum</taxon>
        <taxon>Panicum sect. Hiantes</taxon>
    </lineage>
</organism>
<gene>
    <name evidence="3" type="ORF">PVAP13_2KG363501</name>
</gene>
<accession>A0A8T0WGQ9</accession>